<dbReference type="OrthoDB" id="9778629at2"/>
<dbReference type="AlphaFoldDB" id="A0A1W1WU25"/>
<evidence type="ECO:0000313" key="1">
    <source>
        <dbReference type="EMBL" id="SMC09824.1"/>
    </source>
</evidence>
<dbReference type="EMBL" id="FWWZ01000001">
    <property type="protein sequence ID" value="SMC09824.1"/>
    <property type="molecule type" value="Genomic_DNA"/>
</dbReference>
<keyword evidence="2" id="KW-1185">Reference proteome</keyword>
<proteinExistence type="predicted"/>
<dbReference type="STRING" id="1069081.SAMN05660197_1646"/>
<dbReference type="CDD" id="cd00657">
    <property type="entry name" value="Ferritin_like"/>
    <property type="match status" value="1"/>
</dbReference>
<sequence>MEFFSWLEYILRISDPHQKIEQFNKFYAKYPNLPSEHFQKSKVWESPSFAKICTIVDPKDVPRRSKLHTEEGRATLLHAIAHIEYSAIDLALDAAYRYKYMPKSFYDDWLEVAADECRHFLMIEELLHELGFSYGDLPVHQGLFDAAMRSLELIDRMAVVPRYLEANGLDANPKIIAKLGIFKDPFAKKMQEALEVILREEIDHVKKGDKWFRWACAQEGIEDIVKEYLQRVERVYPGTLHSKDFLNIEARKDAGFSCEEIRLLAKREVECG</sequence>
<accession>A0A1W1WU25</accession>
<gene>
    <name evidence="1" type="ORF">SAMN05660197_1646</name>
</gene>
<dbReference type="InterPro" id="IPR011197">
    <property type="entry name" value="UCP012318"/>
</dbReference>
<protein>
    <submittedName>
        <fullName evidence="1">Uncharacterized conserved protein, contains ferritin-like DUF455 domain</fullName>
    </submittedName>
</protein>
<dbReference type="PANTHER" id="PTHR42782">
    <property type="entry name" value="SI:CH73-314G15.3"/>
    <property type="match status" value="1"/>
</dbReference>
<dbReference type="Pfam" id="PF04305">
    <property type="entry name" value="DUF455"/>
    <property type="match status" value="1"/>
</dbReference>
<evidence type="ECO:0000313" key="2">
    <source>
        <dbReference type="Proteomes" id="UP000192602"/>
    </source>
</evidence>
<name>A0A1W1WU25_9BACT</name>
<organism evidence="1 2">
    <name type="scientific">Nitratiruptor tergarcus DSM 16512</name>
    <dbReference type="NCBI Taxonomy" id="1069081"/>
    <lineage>
        <taxon>Bacteria</taxon>
        <taxon>Pseudomonadati</taxon>
        <taxon>Campylobacterota</taxon>
        <taxon>Epsilonproteobacteria</taxon>
        <taxon>Nautiliales</taxon>
        <taxon>Nitratiruptoraceae</taxon>
        <taxon>Nitratiruptor</taxon>
    </lineage>
</organism>
<dbReference type="InterPro" id="IPR007402">
    <property type="entry name" value="DUF455"/>
</dbReference>
<reference evidence="2" key="1">
    <citation type="submission" date="2017-04" db="EMBL/GenBank/DDBJ databases">
        <authorList>
            <person name="Varghese N."/>
            <person name="Submissions S."/>
        </authorList>
    </citation>
    <scope>NUCLEOTIDE SEQUENCE [LARGE SCALE GENOMIC DNA]</scope>
    <source>
        <strain evidence="2">DSM 16512</strain>
    </source>
</reference>
<dbReference type="InterPro" id="IPR009078">
    <property type="entry name" value="Ferritin-like_SF"/>
</dbReference>
<dbReference type="RefSeq" id="WP_084276098.1">
    <property type="nucleotide sequence ID" value="NZ_AP026671.1"/>
</dbReference>
<dbReference type="Proteomes" id="UP000192602">
    <property type="component" value="Unassembled WGS sequence"/>
</dbReference>
<dbReference type="PIRSF" id="PIRSF012318">
    <property type="entry name" value="UCP012318"/>
    <property type="match status" value="1"/>
</dbReference>
<dbReference type="SUPFAM" id="SSF47240">
    <property type="entry name" value="Ferritin-like"/>
    <property type="match status" value="1"/>
</dbReference>
<dbReference type="PANTHER" id="PTHR42782:SF4">
    <property type="entry name" value="DUF455 DOMAIN-CONTAINING PROTEIN"/>
    <property type="match status" value="1"/>
</dbReference>